<dbReference type="SUPFAM" id="SSF103473">
    <property type="entry name" value="MFS general substrate transporter"/>
    <property type="match status" value="1"/>
</dbReference>
<keyword evidence="4 9" id="KW-0812">Transmembrane</keyword>
<evidence type="ECO:0000256" key="3">
    <source>
        <dbReference type="ARBA" id="ARBA00022475"/>
    </source>
</evidence>
<keyword evidence="3" id="KW-1003">Cell membrane</keyword>
<dbReference type="GO" id="GO:0022857">
    <property type="term" value="F:transmembrane transporter activity"/>
    <property type="evidence" value="ECO:0007669"/>
    <property type="project" value="InterPro"/>
</dbReference>
<evidence type="ECO:0000256" key="8">
    <source>
        <dbReference type="SAM" id="MobiDB-lite"/>
    </source>
</evidence>
<accession>J4GVH4</accession>
<dbReference type="PANTHER" id="PTHR23502">
    <property type="entry name" value="MAJOR FACILITATOR SUPERFAMILY"/>
    <property type="match status" value="1"/>
</dbReference>
<dbReference type="RefSeq" id="XP_012184773.1">
    <property type="nucleotide sequence ID" value="XM_012329383.1"/>
</dbReference>
<keyword evidence="5 9" id="KW-1133">Transmembrane helix</keyword>
<feature type="transmembrane region" description="Helical" evidence="9">
    <location>
        <begin position="114"/>
        <end position="141"/>
    </location>
</feature>
<dbReference type="InterPro" id="IPR020846">
    <property type="entry name" value="MFS_dom"/>
</dbReference>
<evidence type="ECO:0000313" key="12">
    <source>
        <dbReference type="Proteomes" id="UP000006352"/>
    </source>
</evidence>
<reference evidence="11 12" key="1">
    <citation type="journal article" date="2012" name="Appl. Environ. Microbiol.">
        <title>Short-read sequencing for genomic analysis of the brown rot fungus Fibroporia radiculosa.</title>
        <authorList>
            <person name="Tang J.D."/>
            <person name="Perkins A.D."/>
            <person name="Sonstegard T.S."/>
            <person name="Schroeder S.G."/>
            <person name="Burgess S.C."/>
            <person name="Diehl S.V."/>
        </authorList>
    </citation>
    <scope>NUCLEOTIDE SEQUENCE [LARGE SCALE GENOMIC DNA]</scope>
    <source>
        <strain evidence="11 12">TFFH 294</strain>
    </source>
</reference>
<dbReference type="Pfam" id="PF07690">
    <property type="entry name" value="MFS_1"/>
    <property type="match status" value="1"/>
</dbReference>
<name>J4GVH4_9APHY</name>
<dbReference type="HOGENOM" id="CLU_008455_11_0_1"/>
<dbReference type="Gene3D" id="1.20.1250.20">
    <property type="entry name" value="MFS general substrate transporter like domains"/>
    <property type="match status" value="1"/>
</dbReference>
<evidence type="ECO:0000256" key="4">
    <source>
        <dbReference type="ARBA" id="ARBA00022692"/>
    </source>
</evidence>
<feature type="transmembrane region" description="Helical" evidence="9">
    <location>
        <begin position="161"/>
        <end position="181"/>
    </location>
</feature>
<feature type="transmembrane region" description="Helical" evidence="9">
    <location>
        <begin position="202"/>
        <end position="221"/>
    </location>
</feature>
<comment type="subcellular location">
    <subcellularLocation>
        <location evidence="1">Cell membrane</location>
        <topology evidence="1">Multi-pass membrane protein</topology>
    </subcellularLocation>
</comment>
<dbReference type="InterPro" id="IPR011701">
    <property type="entry name" value="MFS"/>
</dbReference>
<evidence type="ECO:0000256" key="9">
    <source>
        <dbReference type="SAM" id="Phobius"/>
    </source>
</evidence>
<dbReference type="STRING" id="599839.J4GVH4"/>
<feature type="domain" description="Major facilitator superfamily (MFS) profile" evidence="10">
    <location>
        <begin position="1"/>
        <end position="68"/>
    </location>
</feature>
<feature type="transmembrane region" description="Helical" evidence="9">
    <location>
        <begin position="258"/>
        <end position="283"/>
    </location>
</feature>
<organism evidence="11 12">
    <name type="scientific">Fibroporia radiculosa</name>
    <dbReference type="NCBI Taxonomy" id="599839"/>
    <lineage>
        <taxon>Eukaryota</taxon>
        <taxon>Fungi</taxon>
        <taxon>Dikarya</taxon>
        <taxon>Basidiomycota</taxon>
        <taxon>Agaricomycotina</taxon>
        <taxon>Agaricomycetes</taxon>
        <taxon>Polyporales</taxon>
        <taxon>Fibroporiaceae</taxon>
        <taxon>Fibroporia</taxon>
    </lineage>
</organism>
<dbReference type="Proteomes" id="UP000006352">
    <property type="component" value="Unassembled WGS sequence"/>
</dbReference>
<dbReference type="AlphaFoldDB" id="J4GVH4"/>
<feature type="transmembrane region" description="Helical" evidence="9">
    <location>
        <begin position="227"/>
        <end position="246"/>
    </location>
</feature>
<dbReference type="GeneID" id="24100401"/>
<evidence type="ECO:0000256" key="5">
    <source>
        <dbReference type="ARBA" id="ARBA00022989"/>
    </source>
</evidence>
<sequence>MSDMWVPRERGFASALYACAPFLGPVIGPIIGGWVAMSHLGWRFNFWIMFILCGVSTIGFVVIVPETYAPVLLRWRAEKLRKESGGNTVYISKYDVGHSRKRIDIFRKNMARPFVFLATEPIVLLLAIYVSVAYAILYAFFAAFPIVFQEQRGWSPGVGGLAFIGVGVGTTFGLLLTPIQNRLYWAAMARSPTGRAAPEERLYAPMFGAICLPIGMFWFAWTSSPHIFWLSPILAGIPFGIGVALVMQGASQYLMDAYQMYSASALAATVVLRSIVAAVFPLFIPTMYANIGDGWACSVFAFLVTACMPIPYLFYKYGPWLRAHSKWALQDTIPPRGAPGTGAIPTSDTSAKEEK</sequence>
<feature type="region of interest" description="Disordered" evidence="8">
    <location>
        <begin position="334"/>
        <end position="355"/>
    </location>
</feature>
<evidence type="ECO:0000259" key="10">
    <source>
        <dbReference type="PROSITE" id="PS50850"/>
    </source>
</evidence>
<keyword evidence="2" id="KW-0813">Transport</keyword>
<feature type="transmembrane region" description="Helical" evidence="9">
    <location>
        <begin position="47"/>
        <end position="73"/>
    </location>
</feature>
<proteinExistence type="inferred from homology"/>
<dbReference type="GO" id="GO:0005886">
    <property type="term" value="C:plasma membrane"/>
    <property type="evidence" value="ECO:0007669"/>
    <property type="project" value="UniProtKB-SubCell"/>
</dbReference>
<dbReference type="InParanoid" id="J4GVH4"/>
<protein>
    <recommendedName>
        <fullName evidence="10">Major facilitator superfamily (MFS) profile domain-containing protein</fullName>
    </recommendedName>
</protein>
<evidence type="ECO:0000256" key="7">
    <source>
        <dbReference type="ARBA" id="ARBA00038459"/>
    </source>
</evidence>
<evidence type="ECO:0000256" key="2">
    <source>
        <dbReference type="ARBA" id="ARBA00022448"/>
    </source>
</evidence>
<dbReference type="PROSITE" id="PS50850">
    <property type="entry name" value="MFS"/>
    <property type="match status" value="1"/>
</dbReference>
<feature type="transmembrane region" description="Helical" evidence="9">
    <location>
        <begin position="12"/>
        <end position="35"/>
    </location>
</feature>
<dbReference type="EMBL" id="HE797192">
    <property type="protein sequence ID" value="CCM05490.1"/>
    <property type="molecule type" value="Genomic_DNA"/>
</dbReference>
<keyword evidence="12" id="KW-1185">Reference proteome</keyword>
<comment type="similarity">
    <text evidence="7">Belongs to the major facilitator superfamily. DHA1 family. Polyamines/proton antiporter (TC 2.A.1.2.16) subfamily.</text>
</comment>
<dbReference type="InterPro" id="IPR036259">
    <property type="entry name" value="MFS_trans_sf"/>
</dbReference>
<evidence type="ECO:0000256" key="6">
    <source>
        <dbReference type="ARBA" id="ARBA00023136"/>
    </source>
</evidence>
<keyword evidence="6 9" id="KW-0472">Membrane</keyword>
<gene>
    <name evidence="11" type="ORF">FIBRA_07711</name>
</gene>
<feature type="transmembrane region" description="Helical" evidence="9">
    <location>
        <begin position="295"/>
        <end position="315"/>
    </location>
</feature>
<evidence type="ECO:0000313" key="11">
    <source>
        <dbReference type="EMBL" id="CCM05490.1"/>
    </source>
</evidence>
<evidence type="ECO:0000256" key="1">
    <source>
        <dbReference type="ARBA" id="ARBA00004651"/>
    </source>
</evidence>
<dbReference type="PANTHER" id="PTHR23502:SF186">
    <property type="entry name" value="MAJOR FACILITATOR SUPERFAMILY (MFS) PROFILE DOMAIN-CONTAINING PROTEIN"/>
    <property type="match status" value="1"/>
</dbReference>
<dbReference type="OrthoDB" id="9986881at2759"/>